<organism evidence="4 5">
    <name type="scientific">Acetobacteroides hydrogenigenes</name>
    <dbReference type="NCBI Taxonomy" id="979970"/>
    <lineage>
        <taxon>Bacteria</taxon>
        <taxon>Pseudomonadati</taxon>
        <taxon>Bacteroidota</taxon>
        <taxon>Bacteroidia</taxon>
        <taxon>Bacteroidales</taxon>
        <taxon>Rikenellaceae</taxon>
        <taxon>Acetobacteroides</taxon>
    </lineage>
</organism>
<dbReference type="PROSITE" id="PS50110">
    <property type="entry name" value="RESPONSE_REGULATORY"/>
    <property type="match status" value="1"/>
</dbReference>
<evidence type="ECO:0000256" key="1">
    <source>
        <dbReference type="ARBA" id="ARBA00022553"/>
    </source>
</evidence>
<proteinExistence type="predicted"/>
<dbReference type="SMART" id="SM00448">
    <property type="entry name" value="REC"/>
    <property type="match status" value="1"/>
</dbReference>
<comment type="caution">
    <text evidence="4">The sequence shown here is derived from an EMBL/GenBank/DDBJ whole genome shotgun (WGS) entry which is preliminary data.</text>
</comment>
<accession>A0A4R2E4W2</accession>
<dbReference type="Pfam" id="PF00072">
    <property type="entry name" value="Response_reg"/>
    <property type="match status" value="1"/>
</dbReference>
<name>A0A4R2E4W2_9BACT</name>
<reference evidence="4 5" key="1">
    <citation type="submission" date="2019-03" db="EMBL/GenBank/DDBJ databases">
        <title>Genomic Encyclopedia of Archaeal and Bacterial Type Strains, Phase II (KMG-II): from individual species to whole genera.</title>
        <authorList>
            <person name="Goeker M."/>
        </authorList>
    </citation>
    <scope>NUCLEOTIDE SEQUENCE [LARGE SCALE GENOMIC DNA]</scope>
    <source>
        <strain evidence="4 5">RL-C</strain>
    </source>
</reference>
<evidence type="ECO:0000313" key="4">
    <source>
        <dbReference type="EMBL" id="TCN61656.1"/>
    </source>
</evidence>
<dbReference type="EMBL" id="SLWB01000024">
    <property type="protein sequence ID" value="TCN61656.1"/>
    <property type="molecule type" value="Genomic_DNA"/>
</dbReference>
<gene>
    <name evidence="4" type="ORF">CLV25_12413</name>
</gene>
<dbReference type="SUPFAM" id="SSF52172">
    <property type="entry name" value="CheY-like"/>
    <property type="match status" value="1"/>
</dbReference>
<dbReference type="OrthoDB" id="9789181at2"/>
<sequence length="121" mass="13921">MMKKVLVVDDEATILKLLSHYLSKYYSVTTMPDGRQALLWMQEGNIPDIIVADIQMPYMDGDEFLSQIKSSGFFKNIPVIMLSALENSGERIKFLRMGARDYVVKPFNPEELYLRIKNLLA</sequence>
<evidence type="ECO:0000259" key="3">
    <source>
        <dbReference type="PROSITE" id="PS50110"/>
    </source>
</evidence>
<dbReference type="GO" id="GO:0000160">
    <property type="term" value="P:phosphorelay signal transduction system"/>
    <property type="evidence" value="ECO:0007669"/>
    <property type="project" value="InterPro"/>
</dbReference>
<dbReference type="Proteomes" id="UP000294830">
    <property type="component" value="Unassembled WGS sequence"/>
</dbReference>
<dbReference type="InterPro" id="IPR050595">
    <property type="entry name" value="Bact_response_regulator"/>
</dbReference>
<dbReference type="InterPro" id="IPR001789">
    <property type="entry name" value="Sig_transdc_resp-reg_receiver"/>
</dbReference>
<keyword evidence="5" id="KW-1185">Reference proteome</keyword>
<feature type="domain" description="Response regulatory" evidence="3">
    <location>
        <begin position="4"/>
        <end position="120"/>
    </location>
</feature>
<evidence type="ECO:0000256" key="2">
    <source>
        <dbReference type="PROSITE-ProRule" id="PRU00169"/>
    </source>
</evidence>
<dbReference type="AlphaFoldDB" id="A0A4R2E4W2"/>
<keyword evidence="1 2" id="KW-0597">Phosphoprotein</keyword>
<protein>
    <submittedName>
        <fullName evidence="4">Response regulator receiver domain-containing protein</fullName>
    </submittedName>
</protein>
<dbReference type="PANTHER" id="PTHR44591">
    <property type="entry name" value="STRESS RESPONSE REGULATOR PROTEIN 1"/>
    <property type="match status" value="1"/>
</dbReference>
<feature type="modified residue" description="4-aspartylphosphate" evidence="2">
    <location>
        <position position="53"/>
    </location>
</feature>
<dbReference type="PANTHER" id="PTHR44591:SF3">
    <property type="entry name" value="RESPONSE REGULATORY DOMAIN-CONTAINING PROTEIN"/>
    <property type="match status" value="1"/>
</dbReference>
<dbReference type="Gene3D" id="3.40.50.2300">
    <property type="match status" value="1"/>
</dbReference>
<evidence type="ECO:0000313" key="5">
    <source>
        <dbReference type="Proteomes" id="UP000294830"/>
    </source>
</evidence>
<dbReference type="InterPro" id="IPR011006">
    <property type="entry name" value="CheY-like_superfamily"/>
</dbReference>